<feature type="domain" description="Aminoglycoside phosphotransferase" evidence="9">
    <location>
        <begin position="27"/>
        <end position="252"/>
    </location>
</feature>
<comment type="caution">
    <text evidence="10">The sequence shown here is derived from an EMBL/GenBank/DDBJ whole genome shotgun (WGS) entry which is preliminary data.</text>
</comment>
<comment type="pathway">
    <text evidence="8">Amino-acid biosynthesis; L-threonine biosynthesis; L-threonine from L-aspartate: step 4/5.</text>
</comment>
<proteinExistence type="inferred from homology"/>
<reference evidence="10 11" key="1">
    <citation type="submission" date="2014-04" db="EMBL/GenBank/DDBJ databases">
        <title>Genome assembly of Hyalangium minutum DSM 14724.</title>
        <authorList>
            <person name="Sharma G."/>
            <person name="Subramanian S."/>
        </authorList>
    </citation>
    <scope>NUCLEOTIDE SEQUENCE [LARGE SCALE GENOMIC DNA]</scope>
    <source>
        <strain evidence="10 11">DSM 14724</strain>
    </source>
</reference>
<keyword evidence="3 8" id="KW-0791">Threonine biosynthesis</keyword>
<comment type="catalytic activity">
    <reaction evidence="8">
        <text>L-homoserine + ATP = O-phospho-L-homoserine + ADP + H(+)</text>
        <dbReference type="Rhea" id="RHEA:13985"/>
        <dbReference type="ChEBI" id="CHEBI:15378"/>
        <dbReference type="ChEBI" id="CHEBI:30616"/>
        <dbReference type="ChEBI" id="CHEBI:57476"/>
        <dbReference type="ChEBI" id="CHEBI:57590"/>
        <dbReference type="ChEBI" id="CHEBI:456216"/>
        <dbReference type="EC" id="2.7.1.39"/>
    </reaction>
</comment>
<evidence type="ECO:0000256" key="8">
    <source>
        <dbReference type="HAMAP-Rule" id="MF_00301"/>
    </source>
</evidence>
<dbReference type="PANTHER" id="PTHR21064:SF6">
    <property type="entry name" value="AMINOGLYCOSIDE PHOSPHOTRANSFERASE DOMAIN-CONTAINING PROTEIN"/>
    <property type="match status" value="1"/>
</dbReference>
<keyword evidence="5 8" id="KW-0418">Kinase</keyword>
<dbReference type="UniPathway" id="UPA00050">
    <property type="reaction ID" value="UER00064"/>
</dbReference>
<comment type="similarity">
    <text evidence="7 8">Belongs to the pseudomonas-type ThrB family.</text>
</comment>
<dbReference type="InterPro" id="IPR011009">
    <property type="entry name" value="Kinase-like_dom_sf"/>
</dbReference>
<evidence type="ECO:0000259" key="9">
    <source>
        <dbReference type="Pfam" id="PF01636"/>
    </source>
</evidence>
<evidence type="ECO:0000256" key="5">
    <source>
        <dbReference type="ARBA" id="ARBA00022777"/>
    </source>
</evidence>
<sequence length="324" mass="36348">MAVYTVLKPEAFTRVAEAYGLGAVQEVVAIPEGSINTNHRILTPEGKLFVRHTTVRSAEDLRFEAALLTHLTESHFPSPTLLLTKQGQPFLELEGGRVSVFKWLAGEELKRPHITAEHTERLGQELGKMHRITQSFGGSRDNPYSAEQVRSWLAGLRNHKDEEVSSAADELEEHLDRAERERSHGLEPRGVIHADLFTDNVKWLADRVGAFFDFEMACKDAYGLDVVITLNAWCFDNGAYLPGLCQAFIRGYLDSRPLAPVERQNLFGHALFGAVRYTASRIRDFHLSPLPPEQLTRKDFRTYLARARALDAMGPKGFLALLGL</sequence>
<keyword evidence="2 8" id="KW-0808">Transferase</keyword>
<dbReference type="Gene3D" id="3.30.200.20">
    <property type="entry name" value="Phosphorylase Kinase, domain 1"/>
    <property type="match status" value="1"/>
</dbReference>
<keyword evidence="6 8" id="KW-0067">ATP-binding</keyword>
<evidence type="ECO:0000313" key="11">
    <source>
        <dbReference type="Proteomes" id="UP000028725"/>
    </source>
</evidence>
<evidence type="ECO:0000313" key="10">
    <source>
        <dbReference type="EMBL" id="KFE63255.1"/>
    </source>
</evidence>
<accession>A0A085W6E2</accession>
<dbReference type="GO" id="GO:0009088">
    <property type="term" value="P:threonine biosynthetic process"/>
    <property type="evidence" value="ECO:0007669"/>
    <property type="project" value="UniProtKB-UniRule"/>
</dbReference>
<dbReference type="Pfam" id="PF01636">
    <property type="entry name" value="APH"/>
    <property type="match status" value="1"/>
</dbReference>
<dbReference type="InterPro" id="IPR002575">
    <property type="entry name" value="Aminoglycoside_PTrfase"/>
</dbReference>
<evidence type="ECO:0000256" key="3">
    <source>
        <dbReference type="ARBA" id="ARBA00022697"/>
    </source>
</evidence>
<name>A0A085W6E2_9BACT</name>
<evidence type="ECO:0000256" key="1">
    <source>
        <dbReference type="ARBA" id="ARBA00022605"/>
    </source>
</evidence>
<dbReference type="OrthoDB" id="9777460at2"/>
<dbReference type="STRING" id="394096.DB31_2848"/>
<dbReference type="InterPro" id="IPR005280">
    <property type="entry name" value="Homoserine_kinase_II"/>
</dbReference>
<dbReference type="EMBL" id="JMCB01000018">
    <property type="protein sequence ID" value="KFE63255.1"/>
    <property type="molecule type" value="Genomic_DNA"/>
</dbReference>
<evidence type="ECO:0000256" key="6">
    <source>
        <dbReference type="ARBA" id="ARBA00022840"/>
    </source>
</evidence>
<dbReference type="PANTHER" id="PTHR21064">
    <property type="entry name" value="AMINOGLYCOSIDE PHOSPHOTRANSFERASE DOMAIN-CONTAINING PROTEIN-RELATED"/>
    <property type="match status" value="1"/>
</dbReference>
<protein>
    <recommendedName>
        <fullName evidence="8">Homoserine kinase</fullName>
        <shortName evidence="8">HK</shortName>
        <shortName evidence="8">HSK</shortName>
        <ecNumber evidence="8">2.7.1.39</ecNumber>
    </recommendedName>
</protein>
<dbReference type="EC" id="2.7.1.39" evidence="8"/>
<dbReference type="InterPro" id="IPR050249">
    <property type="entry name" value="Pseudomonas-type_ThrB"/>
</dbReference>
<keyword evidence="4 8" id="KW-0547">Nucleotide-binding</keyword>
<organism evidence="10 11">
    <name type="scientific">Hyalangium minutum</name>
    <dbReference type="NCBI Taxonomy" id="394096"/>
    <lineage>
        <taxon>Bacteria</taxon>
        <taxon>Pseudomonadati</taxon>
        <taxon>Myxococcota</taxon>
        <taxon>Myxococcia</taxon>
        <taxon>Myxococcales</taxon>
        <taxon>Cystobacterineae</taxon>
        <taxon>Archangiaceae</taxon>
        <taxon>Hyalangium</taxon>
    </lineage>
</organism>
<dbReference type="HAMAP" id="MF_00301">
    <property type="entry name" value="Homoser_kinase_2"/>
    <property type="match status" value="1"/>
</dbReference>
<keyword evidence="11" id="KW-1185">Reference proteome</keyword>
<evidence type="ECO:0000256" key="2">
    <source>
        <dbReference type="ARBA" id="ARBA00022679"/>
    </source>
</evidence>
<dbReference type="Proteomes" id="UP000028725">
    <property type="component" value="Unassembled WGS sequence"/>
</dbReference>
<dbReference type="GO" id="GO:0004413">
    <property type="term" value="F:homoserine kinase activity"/>
    <property type="evidence" value="ECO:0007669"/>
    <property type="project" value="UniProtKB-UniRule"/>
</dbReference>
<dbReference type="RefSeq" id="WP_044196248.1">
    <property type="nucleotide sequence ID" value="NZ_JMCB01000018.1"/>
</dbReference>
<dbReference type="PATRIC" id="fig|394096.3.peg.7175"/>
<dbReference type="SUPFAM" id="SSF56112">
    <property type="entry name" value="Protein kinase-like (PK-like)"/>
    <property type="match status" value="1"/>
</dbReference>
<keyword evidence="1 8" id="KW-0028">Amino-acid biosynthesis</keyword>
<gene>
    <name evidence="8" type="primary">thrB</name>
    <name evidence="10" type="ORF">DB31_2848</name>
</gene>
<dbReference type="Gene3D" id="3.90.1200.10">
    <property type="match status" value="1"/>
</dbReference>
<evidence type="ECO:0000256" key="7">
    <source>
        <dbReference type="ARBA" id="ARBA00038240"/>
    </source>
</evidence>
<dbReference type="CDD" id="cd05153">
    <property type="entry name" value="HomoserineK_II"/>
    <property type="match status" value="1"/>
</dbReference>
<dbReference type="GO" id="GO:0005524">
    <property type="term" value="F:ATP binding"/>
    <property type="evidence" value="ECO:0007669"/>
    <property type="project" value="UniProtKB-KW"/>
</dbReference>
<dbReference type="AlphaFoldDB" id="A0A085W6E2"/>
<evidence type="ECO:0000256" key="4">
    <source>
        <dbReference type="ARBA" id="ARBA00022741"/>
    </source>
</evidence>